<keyword evidence="2" id="KW-1185">Reference proteome</keyword>
<name>A0ABR9ZGN2_VIBAN</name>
<feature type="non-terminal residue" evidence="1">
    <location>
        <position position="1"/>
    </location>
</feature>
<organism evidence="1 2">
    <name type="scientific">Vibrio anguillarum</name>
    <name type="common">Listonella anguillarum</name>
    <dbReference type="NCBI Taxonomy" id="55601"/>
    <lineage>
        <taxon>Bacteria</taxon>
        <taxon>Pseudomonadati</taxon>
        <taxon>Pseudomonadota</taxon>
        <taxon>Gammaproteobacteria</taxon>
        <taxon>Vibrionales</taxon>
        <taxon>Vibrionaceae</taxon>
        <taxon>Vibrio</taxon>
    </lineage>
</organism>
<accession>A0ABR9ZGN2</accession>
<comment type="caution">
    <text evidence="1">The sequence shown here is derived from an EMBL/GenBank/DDBJ whole genome shotgun (WGS) entry which is preliminary data.</text>
</comment>
<evidence type="ECO:0000313" key="1">
    <source>
        <dbReference type="EMBL" id="MBF4377226.1"/>
    </source>
</evidence>
<sequence length="167" mass="19290">QQEQQAIVTNRSLLSEPCPVKPLLDKATNELRTALTAHRERYEEEHRACMSDLLADENWQKLDEAKRNEFLNKRSLDVIPAINIADEDSVFNSLDETSFDRWNDKVALLPGIFDAVLKDAISELQPKTKYYKLNKPLLETEDDLQKWLADVERELRSELENGPVVPQ</sequence>
<proteinExistence type="predicted"/>
<reference evidence="1 2" key="1">
    <citation type="journal article" date="2021" name="PeerJ">
        <title>Analysis of 44 Vibrio anguillarum genomes reveals high genetic diversity.</title>
        <authorList>
            <person name="Hansen M.J."/>
            <person name="Dalsgaard I."/>
        </authorList>
    </citation>
    <scope>NUCLEOTIDE SEQUENCE [LARGE SCALE GENOMIC DNA]</scope>
    <source>
        <strain evidence="1 2">040915-1/1B</strain>
    </source>
</reference>
<evidence type="ECO:0000313" key="2">
    <source>
        <dbReference type="Proteomes" id="UP000726136"/>
    </source>
</evidence>
<dbReference type="Proteomes" id="UP000726136">
    <property type="component" value="Unassembled WGS sequence"/>
</dbReference>
<dbReference type="EMBL" id="RDPI01001533">
    <property type="protein sequence ID" value="MBF4377226.1"/>
    <property type="molecule type" value="Genomic_DNA"/>
</dbReference>
<protein>
    <submittedName>
        <fullName evidence="1">BREX system P-loop protein BrxC</fullName>
    </submittedName>
</protein>
<gene>
    <name evidence="1" type="ORF">EAY46_30080</name>
</gene>